<dbReference type="Proteomes" id="UP000241546">
    <property type="component" value="Unassembled WGS sequence"/>
</dbReference>
<proteinExistence type="predicted"/>
<accession>A0A2T4B9H9</accession>
<evidence type="ECO:0000313" key="2">
    <source>
        <dbReference type="EMBL" id="PTB65987.1"/>
    </source>
</evidence>
<keyword evidence="3" id="KW-1185">Reference proteome</keyword>
<evidence type="ECO:0000256" key="1">
    <source>
        <dbReference type="SAM" id="SignalP"/>
    </source>
</evidence>
<dbReference type="GeneID" id="36598897"/>
<reference evidence="3" key="1">
    <citation type="submission" date="2016-07" db="EMBL/GenBank/DDBJ databases">
        <title>Multiple horizontal gene transfer events from other fungi enriched the ability of initially mycotrophic Trichoderma (Ascomycota) to feed on dead plant biomass.</title>
        <authorList>
            <consortium name="DOE Joint Genome Institute"/>
            <person name="Atanasova L."/>
            <person name="Chenthamara K."/>
            <person name="Zhang J."/>
            <person name="Grujic M."/>
            <person name="Henrissat B."/>
            <person name="Kuo A."/>
            <person name="Aerts A."/>
            <person name="Salamov A."/>
            <person name="Lipzen A."/>
            <person name="Labutti K."/>
            <person name="Barry K."/>
            <person name="Miao Y."/>
            <person name="Rahimi M.J."/>
            <person name="Shen Q."/>
            <person name="Grigoriev I.V."/>
            <person name="Kubicek C.P."/>
            <person name="Druzhinina I.S."/>
        </authorList>
    </citation>
    <scope>NUCLEOTIDE SEQUENCE [LARGE SCALE GENOMIC DNA]</scope>
    <source>
        <strain evidence="3">TUCIM 6016</strain>
    </source>
</reference>
<name>A0A2T4B9H9_9HYPO</name>
<organism evidence="2 3">
    <name type="scientific">Trichoderma citrinoviride</name>
    <dbReference type="NCBI Taxonomy" id="58853"/>
    <lineage>
        <taxon>Eukaryota</taxon>
        <taxon>Fungi</taxon>
        <taxon>Dikarya</taxon>
        <taxon>Ascomycota</taxon>
        <taxon>Pezizomycotina</taxon>
        <taxon>Sordariomycetes</taxon>
        <taxon>Hypocreomycetidae</taxon>
        <taxon>Hypocreales</taxon>
        <taxon>Hypocreaceae</taxon>
        <taxon>Trichoderma</taxon>
    </lineage>
</organism>
<sequence>MQAKRLLAALLAASVAQAAPIEFDDSKIFVVSQKPALASSPYKPQAKSATLLANVTDPDLSRDSCGSVKMGNRTLWTCRDTSIRIPDTDQYGFVFANSAGWTDYHQDGAPNIQESGPVGAGSDGTNSILLMQGPRPTLPAFYPLGPNMCPNSGMCADGATRWTSWPDSPPMVADTAQDGTVTAYTWVSNNHMSSTTLEVLIPQPSTTLYKMTYTPDANPDVLPAVTTVDVDFWAEHEIQYGTYGNVVKGEYAYLYGLMKPGGVALARVPVDSIEDKSKYEYYVLGNWTRTKPTIDNAAAAAVPNAGTTGQGTFYYSERAQSYVWIGQASPSVWADFYVTTAPSAEGPWTTPYLLYSGPNGDGDLPSYSLQAHPDLLREYDDGIYLTWTQYFKPSTYTAYVTPLVYVSFV</sequence>
<keyword evidence="1" id="KW-0732">Signal</keyword>
<dbReference type="RefSeq" id="XP_024749307.1">
    <property type="nucleotide sequence ID" value="XM_024890779.1"/>
</dbReference>
<gene>
    <name evidence="2" type="ORF">BBK36DRAFT_1121050</name>
</gene>
<evidence type="ECO:0000313" key="3">
    <source>
        <dbReference type="Proteomes" id="UP000241546"/>
    </source>
</evidence>
<protein>
    <recommendedName>
        <fullName evidence="4">DUF4185 domain-containing protein</fullName>
    </recommendedName>
</protein>
<feature type="signal peptide" evidence="1">
    <location>
        <begin position="1"/>
        <end position="18"/>
    </location>
</feature>
<dbReference type="EMBL" id="KZ680214">
    <property type="protein sequence ID" value="PTB65987.1"/>
    <property type="molecule type" value="Genomic_DNA"/>
</dbReference>
<dbReference type="AlphaFoldDB" id="A0A2T4B9H9"/>
<evidence type="ECO:0008006" key="4">
    <source>
        <dbReference type="Google" id="ProtNLM"/>
    </source>
</evidence>
<feature type="chain" id="PRO_5015543462" description="DUF4185 domain-containing protein" evidence="1">
    <location>
        <begin position="19"/>
        <end position="409"/>
    </location>
</feature>
<dbReference type="OrthoDB" id="2583188at2759"/>